<comment type="caution">
    <text evidence="1">The sequence shown here is derived from an EMBL/GenBank/DDBJ whole genome shotgun (WGS) entry which is preliminary data.</text>
</comment>
<evidence type="ECO:0000313" key="1">
    <source>
        <dbReference type="EMBL" id="RJL50296.1"/>
    </source>
</evidence>
<reference evidence="1 2" key="1">
    <citation type="submission" date="2018-09" db="EMBL/GenBank/DDBJ databases">
        <title>Phylogenetic diversity of Pectobacterium and Dickeya strains causing blackleg disease of potato in Morocco.</title>
        <authorList>
            <person name="Oulghazi S."/>
            <person name="Moumni M."/>
            <person name="Faure D."/>
        </authorList>
    </citation>
    <scope>NUCLEOTIDE SEQUENCE [LARGE SCALE GENOMIC DNA]</scope>
    <source>
        <strain evidence="1 2">S1.15.11.2D</strain>
    </source>
</reference>
<gene>
    <name evidence="1" type="ORF">D5071_13835</name>
</gene>
<organism evidence="1 2">
    <name type="scientific">Pectobacterium carotovorum</name>
    <name type="common">Erwinia carotovora</name>
    <dbReference type="NCBI Taxonomy" id="554"/>
    <lineage>
        <taxon>Bacteria</taxon>
        <taxon>Pseudomonadati</taxon>
        <taxon>Pseudomonadota</taxon>
        <taxon>Gammaproteobacteria</taxon>
        <taxon>Enterobacterales</taxon>
        <taxon>Pectobacteriaceae</taxon>
        <taxon>Pectobacterium</taxon>
    </lineage>
</organism>
<protein>
    <submittedName>
        <fullName evidence="1">Uncharacterized protein</fullName>
    </submittedName>
</protein>
<proteinExistence type="predicted"/>
<sequence>MTEKITPYNPYPYGFRGDVRDGSYCEMDINGGKDSRFIIIRPRAYFSEEMFEREMGFLEKGMLTLEEMYPEVKALGYVPDRNNVFWLYNLNVCNIEKQYLEDSDSEVFAAHVKDDECYTFDDFYKCMAFIKQTFGVNESHFKKNWETRYPQY</sequence>
<dbReference type="AlphaFoldDB" id="A0A419AUE6"/>
<dbReference type="Proteomes" id="UP000283655">
    <property type="component" value="Unassembled WGS sequence"/>
</dbReference>
<name>A0A419AUE6_PECCA</name>
<accession>A0A419AUE6</accession>
<dbReference type="RefSeq" id="WP_119874112.1">
    <property type="nucleotide sequence ID" value="NZ_QZDH01000032.1"/>
</dbReference>
<evidence type="ECO:0000313" key="2">
    <source>
        <dbReference type="Proteomes" id="UP000283655"/>
    </source>
</evidence>
<dbReference type="EMBL" id="QZDH01000032">
    <property type="protein sequence ID" value="RJL50296.1"/>
    <property type="molecule type" value="Genomic_DNA"/>
</dbReference>